<dbReference type="RefSeq" id="WP_160908071.1">
    <property type="nucleotide sequence ID" value="NZ_WVHS01000004.1"/>
</dbReference>
<name>A0A7K1Y1E0_9SPHI</name>
<feature type="signal peptide" evidence="1">
    <location>
        <begin position="1"/>
        <end position="26"/>
    </location>
</feature>
<gene>
    <name evidence="2" type="ORF">GS398_17315</name>
</gene>
<feature type="chain" id="PRO_5029490358" evidence="1">
    <location>
        <begin position="27"/>
        <end position="303"/>
    </location>
</feature>
<sequence>MKLNIKHFLAAALPVIFCLLADPASAQLNPFGAMYFQNQYMVNPAMAGLSEGLVVNLGYRQQWSSVQGAPTIQSLNAEYGAGGKVAFGLNLNNDKAGLLGRTRVMGTYAYHLPLSGDGQKLSFGLSLGFMDQRVESSDVVGDDGDVAVGRYNDRDTYFDADFGMAYTTGRLTVQGAVPNLKNFFRKDDVSLGADRSTFMAAASYKLLNDPNAAFTVEPKAVFRGVDGYKNIFDAGANLTFAKNSLNLLGMYHSTKSATLGFGMNYRGKFSVLGVYTTETSALRSYVNGNFEIAVRFNLLKQQK</sequence>
<protein>
    <submittedName>
        <fullName evidence="2">Type IX secretion system membrane protein PorP/SprF</fullName>
    </submittedName>
</protein>
<reference evidence="2 3" key="1">
    <citation type="submission" date="2019-11" db="EMBL/GenBank/DDBJ databases">
        <title>Pedobacter sp. HMF7056 Genome sequencing and assembly.</title>
        <authorList>
            <person name="Kang H."/>
            <person name="Kim H."/>
            <person name="Joh K."/>
        </authorList>
    </citation>
    <scope>NUCLEOTIDE SEQUENCE [LARGE SCALE GENOMIC DNA]</scope>
    <source>
        <strain evidence="2 3">HMF7056</strain>
    </source>
</reference>
<evidence type="ECO:0000313" key="2">
    <source>
        <dbReference type="EMBL" id="MXV17063.1"/>
    </source>
</evidence>
<comment type="caution">
    <text evidence="2">The sequence shown here is derived from an EMBL/GenBank/DDBJ whole genome shotgun (WGS) entry which is preliminary data.</text>
</comment>
<dbReference type="InterPro" id="IPR019861">
    <property type="entry name" value="PorP/SprF_Bacteroidetes"/>
</dbReference>
<dbReference type="AlphaFoldDB" id="A0A7K1Y1E0"/>
<dbReference type="Proteomes" id="UP000451233">
    <property type="component" value="Unassembled WGS sequence"/>
</dbReference>
<dbReference type="Pfam" id="PF11751">
    <property type="entry name" value="PorP_SprF"/>
    <property type="match status" value="1"/>
</dbReference>
<accession>A0A7K1Y1E0</accession>
<evidence type="ECO:0000313" key="3">
    <source>
        <dbReference type="Proteomes" id="UP000451233"/>
    </source>
</evidence>
<dbReference type="NCBIfam" id="TIGR03519">
    <property type="entry name" value="T9SS_PorP_fam"/>
    <property type="match status" value="1"/>
</dbReference>
<keyword evidence="3" id="KW-1185">Reference proteome</keyword>
<proteinExistence type="predicted"/>
<dbReference type="EMBL" id="WVHS01000004">
    <property type="protein sequence ID" value="MXV17063.1"/>
    <property type="molecule type" value="Genomic_DNA"/>
</dbReference>
<organism evidence="2 3">
    <name type="scientific">Hufsiella ginkgonis</name>
    <dbReference type="NCBI Taxonomy" id="2695274"/>
    <lineage>
        <taxon>Bacteria</taxon>
        <taxon>Pseudomonadati</taxon>
        <taxon>Bacteroidota</taxon>
        <taxon>Sphingobacteriia</taxon>
        <taxon>Sphingobacteriales</taxon>
        <taxon>Sphingobacteriaceae</taxon>
        <taxon>Hufsiella</taxon>
    </lineage>
</organism>
<evidence type="ECO:0000256" key="1">
    <source>
        <dbReference type="SAM" id="SignalP"/>
    </source>
</evidence>
<keyword evidence="1" id="KW-0732">Signal</keyword>